<name>A0A8J6Q237_9FLAO</name>
<accession>A0A8J6Q237</accession>
<evidence type="ECO:0000313" key="3">
    <source>
        <dbReference type="Proteomes" id="UP000600588"/>
    </source>
</evidence>
<evidence type="ECO:0000313" key="2">
    <source>
        <dbReference type="EMBL" id="MBD0833347.1"/>
    </source>
</evidence>
<keyword evidence="1" id="KW-0175">Coiled coil</keyword>
<proteinExistence type="predicted"/>
<dbReference type="EMBL" id="JACVXB010000007">
    <property type="protein sequence ID" value="MBD0833347.1"/>
    <property type="molecule type" value="Genomic_DNA"/>
</dbReference>
<protein>
    <submittedName>
        <fullName evidence="2">Uncharacterized protein</fullName>
    </submittedName>
</protein>
<dbReference type="RefSeq" id="WP_188231128.1">
    <property type="nucleotide sequence ID" value="NZ_JACVXB010000007.1"/>
</dbReference>
<comment type="caution">
    <text evidence="2">The sequence shown here is derived from an EMBL/GenBank/DDBJ whole genome shotgun (WGS) entry which is preliminary data.</text>
</comment>
<keyword evidence="3" id="KW-1185">Reference proteome</keyword>
<gene>
    <name evidence="2" type="ORF">ICJ83_14520</name>
</gene>
<feature type="coiled-coil region" evidence="1">
    <location>
        <begin position="3"/>
        <end position="30"/>
    </location>
</feature>
<sequence length="130" mass="15123">MKNKANKKNKKKLQKAVTNLERVRELSQENFKLLSPIGGKNKGNYLNYGRVYNYVDLFNTLKSMLNVSILALEDRQDLTLDISNKESDVKRVLEFAKNLIPFEEGIYLDEMGKLMLSDEKLNKKTYETQD</sequence>
<evidence type="ECO:0000256" key="1">
    <source>
        <dbReference type="SAM" id="Coils"/>
    </source>
</evidence>
<dbReference type="AlphaFoldDB" id="A0A8J6Q237"/>
<organism evidence="2 3">
    <name type="scientific">Aestuariibaculum sediminum</name>
    <dbReference type="NCBI Taxonomy" id="2770637"/>
    <lineage>
        <taxon>Bacteria</taxon>
        <taxon>Pseudomonadati</taxon>
        <taxon>Bacteroidota</taxon>
        <taxon>Flavobacteriia</taxon>
        <taxon>Flavobacteriales</taxon>
        <taxon>Flavobacteriaceae</taxon>
    </lineage>
</organism>
<dbReference type="Proteomes" id="UP000600588">
    <property type="component" value="Unassembled WGS sequence"/>
</dbReference>
<reference evidence="2 3" key="1">
    <citation type="submission" date="2020-09" db="EMBL/GenBank/DDBJ databases">
        <title>TT11 complete genome.</title>
        <authorList>
            <person name="Wu Z."/>
        </authorList>
    </citation>
    <scope>NUCLEOTIDE SEQUENCE [LARGE SCALE GENOMIC DNA]</scope>
    <source>
        <strain evidence="2 3">TT11</strain>
    </source>
</reference>